<evidence type="ECO:0000256" key="1">
    <source>
        <dbReference type="ARBA" id="ARBA00023175"/>
    </source>
</evidence>
<dbReference type="GO" id="GO:0003924">
    <property type="term" value="F:GTPase activity"/>
    <property type="evidence" value="ECO:0007669"/>
    <property type="project" value="InterPro"/>
</dbReference>
<protein>
    <recommendedName>
        <fullName evidence="2">GED domain-containing protein</fullName>
    </recommendedName>
</protein>
<dbReference type="GO" id="GO:0005525">
    <property type="term" value="F:GTP binding"/>
    <property type="evidence" value="ECO:0007669"/>
    <property type="project" value="InterPro"/>
</dbReference>
<evidence type="ECO:0000313" key="4">
    <source>
        <dbReference type="Proteomes" id="UP000811609"/>
    </source>
</evidence>
<name>A0A8T1QM07_CARIL</name>
<dbReference type="Proteomes" id="UP000811609">
    <property type="component" value="Chromosome 5"/>
</dbReference>
<sequence>MHGFHFRNIGVRVRGEGWRGPPTYQKKICPTFQPQSLPFCSHLRPGGDRIYGVFDHQLPAALKKLPFDRHLSLRNVQKIVSEADGYQPHLIAPEQGYRRLIDGSISYFKGPAEASVDAVHFVLKELVRKSIAETEELKRFPSLQSDIAAAATESLEKFRDESRKTVLRLVDMESSYLTVEFFRKIHLEPEKNSNPSGPNMDRYADNHFRKIGSNVNAYINMVCDTLKNSIPKAVVYCQVREAKRSLLNQFYAHVGRREKEQLGAMLDEDPALMERRTAIAKRLELYKSARDEIDSVAWK</sequence>
<dbReference type="SMART" id="SM00302">
    <property type="entry name" value="GED"/>
    <property type="match status" value="1"/>
</dbReference>
<feature type="domain" description="GED" evidence="2">
    <location>
        <begin position="208"/>
        <end position="299"/>
    </location>
</feature>
<comment type="caution">
    <text evidence="3">The sequence shown here is derived from an EMBL/GenBank/DDBJ whole genome shotgun (WGS) entry which is preliminary data.</text>
</comment>
<dbReference type="InterPro" id="IPR000375">
    <property type="entry name" value="Dynamin_stalk"/>
</dbReference>
<dbReference type="PANTHER" id="PTHR11566:SF80">
    <property type="entry name" value="PHRAGMOPLASTIN DRP1C"/>
    <property type="match status" value="1"/>
</dbReference>
<gene>
    <name evidence="3" type="ORF">CIPAW_05G189100</name>
</gene>
<proteinExistence type="predicted"/>
<dbReference type="PROSITE" id="PS51388">
    <property type="entry name" value="GED"/>
    <property type="match status" value="1"/>
</dbReference>
<accession>A0A8T1QM07</accession>
<dbReference type="GO" id="GO:0008017">
    <property type="term" value="F:microtubule binding"/>
    <property type="evidence" value="ECO:0007669"/>
    <property type="project" value="TreeGrafter"/>
</dbReference>
<evidence type="ECO:0000313" key="3">
    <source>
        <dbReference type="EMBL" id="KAG6655062.1"/>
    </source>
</evidence>
<dbReference type="PANTHER" id="PTHR11566">
    <property type="entry name" value="DYNAMIN"/>
    <property type="match status" value="1"/>
</dbReference>
<organism evidence="3 4">
    <name type="scientific">Carya illinoinensis</name>
    <name type="common">Pecan</name>
    <dbReference type="NCBI Taxonomy" id="32201"/>
    <lineage>
        <taxon>Eukaryota</taxon>
        <taxon>Viridiplantae</taxon>
        <taxon>Streptophyta</taxon>
        <taxon>Embryophyta</taxon>
        <taxon>Tracheophyta</taxon>
        <taxon>Spermatophyta</taxon>
        <taxon>Magnoliopsida</taxon>
        <taxon>eudicotyledons</taxon>
        <taxon>Gunneridae</taxon>
        <taxon>Pentapetalae</taxon>
        <taxon>rosids</taxon>
        <taxon>fabids</taxon>
        <taxon>Fagales</taxon>
        <taxon>Juglandaceae</taxon>
        <taxon>Carya</taxon>
    </lineage>
</organism>
<dbReference type="InterPro" id="IPR022812">
    <property type="entry name" value="Dynamin"/>
</dbReference>
<dbReference type="Pfam" id="PF01031">
    <property type="entry name" value="Dynamin_M"/>
    <property type="match status" value="1"/>
</dbReference>
<evidence type="ECO:0000259" key="2">
    <source>
        <dbReference type="PROSITE" id="PS51388"/>
    </source>
</evidence>
<dbReference type="AlphaFoldDB" id="A0A8T1QM07"/>
<reference evidence="3" key="1">
    <citation type="submission" date="2020-12" db="EMBL/GenBank/DDBJ databases">
        <title>WGS assembly of Carya illinoinensis cv. Pawnee.</title>
        <authorList>
            <person name="Platts A."/>
            <person name="Shu S."/>
            <person name="Wright S."/>
            <person name="Barry K."/>
            <person name="Edger P."/>
            <person name="Pires J.C."/>
            <person name="Schmutz J."/>
        </authorList>
    </citation>
    <scope>NUCLEOTIDE SEQUENCE</scope>
    <source>
        <tissue evidence="3">Leaf</tissue>
    </source>
</reference>
<dbReference type="EMBL" id="CM031813">
    <property type="protein sequence ID" value="KAG6655062.1"/>
    <property type="molecule type" value="Genomic_DNA"/>
</dbReference>
<dbReference type="GO" id="GO:0016020">
    <property type="term" value="C:membrane"/>
    <property type="evidence" value="ECO:0007669"/>
    <property type="project" value="TreeGrafter"/>
</dbReference>
<dbReference type="Pfam" id="PF02212">
    <property type="entry name" value="GED"/>
    <property type="match status" value="1"/>
</dbReference>
<dbReference type="InterPro" id="IPR003130">
    <property type="entry name" value="GED"/>
</dbReference>
<dbReference type="GO" id="GO:0005737">
    <property type="term" value="C:cytoplasm"/>
    <property type="evidence" value="ECO:0007669"/>
    <property type="project" value="TreeGrafter"/>
</dbReference>
<keyword evidence="4" id="KW-1185">Reference proteome</keyword>
<dbReference type="GO" id="GO:0005874">
    <property type="term" value="C:microtubule"/>
    <property type="evidence" value="ECO:0007669"/>
    <property type="project" value="TreeGrafter"/>
</dbReference>
<dbReference type="InterPro" id="IPR020850">
    <property type="entry name" value="GED_dom"/>
</dbReference>
<keyword evidence="1" id="KW-0505">Motor protein</keyword>